<sequence>MKSQSVFTKYSELNENGWVSESESPKKIDFAIPDLQPALGNWKVSTNARATEVTSRQSKIFSCVVDGEEKDCHATGGYYDVHYAPSEGMVIAVDSESPAYRAKLHKLPAIPKLSHWSDVVFLEMSNLWTANSKHVSNLRSVVRQQIENVSVDERMKAALKKVGIEDLPEYGEDEDPHVFSRDERRLALGPTQRTAWEQENQESHAILGLDGDWGNLRIEIEDFTPLAGRSVSSNVSLAERGPQEADG</sequence>
<evidence type="ECO:0000313" key="1">
    <source>
        <dbReference type="EMBL" id="KAF2097803.1"/>
    </source>
</evidence>
<protein>
    <submittedName>
        <fullName evidence="1">Uncharacterized protein</fullName>
    </submittedName>
</protein>
<evidence type="ECO:0000313" key="2">
    <source>
        <dbReference type="Proteomes" id="UP000799772"/>
    </source>
</evidence>
<reference evidence="1" key="1">
    <citation type="journal article" date="2020" name="Stud. Mycol.">
        <title>101 Dothideomycetes genomes: a test case for predicting lifestyles and emergence of pathogens.</title>
        <authorList>
            <person name="Haridas S."/>
            <person name="Albert R."/>
            <person name="Binder M."/>
            <person name="Bloem J."/>
            <person name="Labutti K."/>
            <person name="Salamov A."/>
            <person name="Andreopoulos B."/>
            <person name="Baker S."/>
            <person name="Barry K."/>
            <person name="Bills G."/>
            <person name="Bluhm B."/>
            <person name="Cannon C."/>
            <person name="Castanera R."/>
            <person name="Culley D."/>
            <person name="Daum C."/>
            <person name="Ezra D."/>
            <person name="Gonzalez J."/>
            <person name="Henrissat B."/>
            <person name="Kuo A."/>
            <person name="Liang C."/>
            <person name="Lipzen A."/>
            <person name="Lutzoni F."/>
            <person name="Magnuson J."/>
            <person name="Mondo S."/>
            <person name="Nolan M."/>
            <person name="Ohm R."/>
            <person name="Pangilinan J."/>
            <person name="Park H.-J."/>
            <person name="Ramirez L."/>
            <person name="Alfaro M."/>
            <person name="Sun H."/>
            <person name="Tritt A."/>
            <person name="Yoshinaga Y."/>
            <person name="Zwiers L.-H."/>
            <person name="Turgeon B."/>
            <person name="Goodwin S."/>
            <person name="Spatafora J."/>
            <person name="Crous P."/>
            <person name="Grigoriev I."/>
        </authorList>
    </citation>
    <scope>NUCLEOTIDE SEQUENCE</scope>
    <source>
        <strain evidence="1">CBS 133067</strain>
    </source>
</reference>
<proteinExistence type="predicted"/>
<dbReference type="AlphaFoldDB" id="A0A9P4ID40"/>
<organism evidence="1 2">
    <name type="scientific">Rhizodiscina lignyota</name>
    <dbReference type="NCBI Taxonomy" id="1504668"/>
    <lineage>
        <taxon>Eukaryota</taxon>
        <taxon>Fungi</taxon>
        <taxon>Dikarya</taxon>
        <taxon>Ascomycota</taxon>
        <taxon>Pezizomycotina</taxon>
        <taxon>Dothideomycetes</taxon>
        <taxon>Pleosporomycetidae</taxon>
        <taxon>Aulographales</taxon>
        <taxon>Rhizodiscinaceae</taxon>
        <taxon>Rhizodiscina</taxon>
    </lineage>
</organism>
<keyword evidence="2" id="KW-1185">Reference proteome</keyword>
<dbReference type="OrthoDB" id="191139at2759"/>
<comment type="caution">
    <text evidence="1">The sequence shown here is derived from an EMBL/GenBank/DDBJ whole genome shotgun (WGS) entry which is preliminary data.</text>
</comment>
<dbReference type="Proteomes" id="UP000799772">
    <property type="component" value="Unassembled WGS sequence"/>
</dbReference>
<gene>
    <name evidence="1" type="ORF">NA57DRAFT_76610</name>
</gene>
<dbReference type="EMBL" id="ML978127">
    <property type="protein sequence ID" value="KAF2097803.1"/>
    <property type="molecule type" value="Genomic_DNA"/>
</dbReference>
<name>A0A9P4ID40_9PEZI</name>
<accession>A0A9P4ID40</accession>